<keyword evidence="3" id="KW-1185">Reference proteome</keyword>
<evidence type="ECO:0000313" key="3">
    <source>
        <dbReference type="Proteomes" id="UP001595967"/>
    </source>
</evidence>
<dbReference type="RefSeq" id="WP_377726920.1">
    <property type="nucleotide sequence ID" value="NZ_JBHSEW010000011.1"/>
</dbReference>
<dbReference type="Pfam" id="PF05944">
    <property type="entry name" value="Phage_term_smal"/>
    <property type="match status" value="1"/>
</dbReference>
<gene>
    <name evidence="2" type="primary">gpM</name>
    <name evidence="2" type="ORF">ACFO3A_12670</name>
</gene>
<accession>A0ABV9GXY1</accession>
<sequence length="242" mass="26744">MAKTPAQRHMARVLAQQEAQRAAAADPFGGTGGGQHQLMLAQLHAHMRQFKDIQSTEKKIEAKRKLLPEYLEYLEGVLAANAGVQDPVITTLLVWLLDVGDYPLALDVAAYCLRHQLQLPDRFNRNVPTLLLDEVSDAALKGQLQGTDALAVLAQVDQLTHGLDAHDQARAKLHKAIGWAAMGKTHTQDLNADEIKQLQLDKAHIALQHLQRATALNDKAGVKKDVERLERRLKELQPNAPN</sequence>
<evidence type="ECO:0000256" key="1">
    <source>
        <dbReference type="SAM" id="Coils"/>
    </source>
</evidence>
<feature type="coiled-coil region" evidence="1">
    <location>
        <begin position="212"/>
        <end position="239"/>
    </location>
</feature>
<reference evidence="3" key="1">
    <citation type="journal article" date="2019" name="Int. J. Syst. Evol. Microbiol.">
        <title>The Global Catalogue of Microorganisms (GCM) 10K type strain sequencing project: providing services to taxonomists for standard genome sequencing and annotation.</title>
        <authorList>
            <consortium name="The Broad Institute Genomics Platform"/>
            <consortium name="The Broad Institute Genome Sequencing Center for Infectious Disease"/>
            <person name="Wu L."/>
            <person name="Ma J."/>
        </authorList>
    </citation>
    <scope>NUCLEOTIDE SEQUENCE [LARGE SCALE GENOMIC DNA]</scope>
    <source>
        <strain evidence="3">JCM 11650</strain>
    </source>
</reference>
<dbReference type="Proteomes" id="UP001595967">
    <property type="component" value="Unassembled WGS sequence"/>
</dbReference>
<organism evidence="2 3">
    <name type="scientific">Comamonas nitrativorans</name>
    <dbReference type="NCBI Taxonomy" id="108437"/>
    <lineage>
        <taxon>Bacteria</taxon>
        <taxon>Pseudomonadati</taxon>
        <taxon>Pseudomonadota</taxon>
        <taxon>Betaproteobacteria</taxon>
        <taxon>Burkholderiales</taxon>
        <taxon>Comamonadaceae</taxon>
        <taxon>Comamonas</taxon>
    </lineage>
</organism>
<name>A0ABV9GXY1_9BURK</name>
<keyword evidence="1" id="KW-0175">Coiled coil</keyword>
<dbReference type="InterPro" id="IPR010270">
    <property type="entry name" value="Phage_P2_GpM"/>
</dbReference>
<dbReference type="EMBL" id="JBHSEW010000011">
    <property type="protein sequence ID" value="MFC4623063.1"/>
    <property type="molecule type" value="Genomic_DNA"/>
</dbReference>
<comment type="caution">
    <text evidence="2">The sequence shown here is derived from an EMBL/GenBank/DDBJ whole genome shotgun (WGS) entry which is preliminary data.</text>
</comment>
<proteinExistence type="predicted"/>
<protein>
    <submittedName>
        <fullName evidence="2">Phage terminase small subunit</fullName>
    </submittedName>
</protein>
<evidence type="ECO:0000313" key="2">
    <source>
        <dbReference type="EMBL" id="MFC4623063.1"/>
    </source>
</evidence>